<dbReference type="GO" id="GO:0010256">
    <property type="term" value="P:endomembrane system organization"/>
    <property type="evidence" value="ECO:0007669"/>
    <property type="project" value="TreeGrafter"/>
</dbReference>
<dbReference type="PANTHER" id="PTHR31621">
    <property type="entry name" value="PROTEIN DMP3"/>
    <property type="match status" value="1"/>
</dbReference>
<evidence type="ECO:0000256" key="1">
    <source>
        <dbReference type="ARBA" id="ARBA00004141"/>
    </source>
</evidence>
<gene>
    <name evidence="7" type="ORF">A4A49_18588</name>
</gene>
<dbReference type="Gramene" id="OIS98548">
    <property type="protein sequence ID" value="OIS98548"/>
    <property type="gene ID" value="A4A49_18588"/>
</dbReference>
<evidence type="ECO:0000256" key="4">
    <source>
        <dbReference type="ARBA" id="ARBA00022989"/>
    </source>
</evidence>
<sequence length="180" mass="19540">MAKSSSSLKAKTLNGIGNLIRVLPTGTVFIYQFLNPILTNNGHCTVVNKYLSGILIALCGFSCAFSCFTDSYTDNDGATHYGIATMKGLWPTTSAVDTTTYKISVSDFVHAFFTMIVFGVVTILDRNTVDCFFPSFESTQKMLLMVLPPAVGAISSVVFMVFPNKRHGIGYPSQDESSSK</sequence>
<dbReference type="AlphaFoldDB" id="A0A1J6I0D1"/>
<feature type="transmembrane region" description="Helical" evidence="6">
    <location>
        <begin position="50"/>
        <end position="68"/>
    </location>
</feature>
<comment type="similarity">
    <text evidence="2">Belongs to the plant DMP1 protein family.</text>
</comment>
<accession>A0A1J6I0D1</accession>
<name>A0A1J6I0D1_NICAT</name>
<evidence type="ECO:0000313" key="7">
    <source>
        <dbReference type="EMBL" id="OIS98548.1"/>
    </source>
</evidence>
<evidence type="ECO:0000256" key="2">
    <source>
        <dbReference type="ARBA" id="ARBA00008707"/>
    </source>
</evidence>
<protein>
    <recommendedName>
        <fullName evidence="9">Protein DMP2</fullName>
    </recommendedName>
</protein>
<dbReference type="EMBL" id="MJEQ01037191">
    <property type="protein sequence ID" value="OIS98548.1"/>
    <property type="molecule type" value="Genomic_DNA"/>
</dbReference>
<evidence type="ECO:0000256" key="5">
    <source>
        <dbReference type="ARBA" id="ARBA00023136"/>
    </source>
</evidence>
<feature type="transmembrane region" description="Helical" evidence="6">
    <location>
        <begin position="12"/>
        <end position="34"/>
    </location>
</feature>
<dbReference type="Pfam" id="PF05078">
    <property type="entry name" value="DUF679"/>
    <property type="match status" value="1"/>
</dbReference>
<dbReference type="GO" id="GO:0016020">
    <property type="term" value="C:membrane"/>
    <property type="evidence" value="ECO:0007669"/>
    <property type="project" value="UniProtKB-SubCell"/>
</dbReference>
<feature type="transmembrane region" description="Helical" evidence="6">
    <location>
        <begin position="108"/>
        <end position="124"/>
    </location>
</feature>
<keyword evidence="5 6" id="KW-0472">Membrane</keyword>
<dbReference type="OrthoDB" id="1928191at2759"/>
<reference evidence="7" key="1">
    <citation type="submission" date="2016-11" db="EMBL/GenBank/DDBJ databases">
        <title>The genome of Nicotiana attenuata.</title>
        <authorList>
            <person name="Xu S."/>
            <person name="Brockmoeller T."/>
            <person name="Gaquerel E."/>
            <person name="Navarro A."/>
            <person name="Kuhl H."/>
            <person name="Gase K."/>
            <person name="Ling Z."/>
            <person name="Zhou W."/>
            <person name="Kreitzer C."/>
            <person name="Stanke M."/>
            <person name="Tang H."/>
            <person name="Lyons E."/>
            <person name="Pandey P."/>
            <person name="Pandey S.P."/>
            <person name="Timmermann B."/>
            <person name="Baldwin I.T."/>
        </authorList>
    </citation>
    <scope>NUCLEOTIDE SEQUENCE [LARGE SCALE GENOMIC DNA]</scope>
    <source>
        <strain evidence="7">UT</strain>
    </source>
</reference>
<comment type="subcellular location">
    <subcellularLocation>
        <location evidence="1">Membrane</location>
        <topology evidence="1">Multi-pass membrane protein</topology>
    </subcellularLocation>
</comment>
<dbReference type="InterPro" id="IPR007770">
    <property type="entry name" value="DMP"/>
</dbReference>
<evidence type="ECO:0000313" key="8">
    <source>
        <dbReference type="Proteomes" id="UP000187609"/>
    </source>
</evidence>
<evidence type="ECO:0000256" key="3">
    <source>
        <dbReference type="ARBA" id="ARBA00022692"/>
    </source>
</evidence>
<dbReference type="STRING" id="49451.A0A1J6I0D1"/>
<comment type="caution">
    <text evidence="7">The sequence shown here is derived from an EMBL/GenBank/DDBJ whole genome shotgun (WGS) entry which is preliminary data.</text>
</comment>
<evidence type="ECO:0000256" key="6">
    <source>
        <dbReference type="SAM" id="Phobius"/>
    </source>
</evidence>
<dbReference type="PANTHER" id="PTHR31621:SF66">
    <property type="entry name" value="PROTEIN DMP2"/>
    <property type="match status" value="1"/>
</dbReference>
<feature type="transmembrane region" description="Helical" evidence="6">
    <location>
        <begin position="144"/>
        <end position="162"/>
    </location>
</feature>
<keyword evidence="8" id="KW-1185">Reference proteome</keyword>
<organism evidence="7 8">
    <name type="scientific">Nicotiana attenuata</name>
    <name type="common">Coyote tobacco</name>
    <dbReference type="NCBI Taxonomy" id="49451"/>
    <lineage>
        <taxon>Eukaryota</taxon>
        <taxon>Viridiplantae</taxon>
        <taxon>Streptophyta</taxon>
        <taxon>Embryophyta</taxon>
        <taxon>Tracheophyta</taxon>
        <taxon>Spermatophyta</taxon>
        <taxon>Magnoliopsida</taxon>
        <taxon>eudicotyledons</taxon>
        <taxon>Gunneridae</taxon>
        <taxon>Pentapetalae</taxon>
        <taxon>asterids</taxon>
        <taxon>lamiids</taxon>
        <taxon>Solanales</taxon>
        <taxon>Solanaceae</taxon>
        <taxon>Nicotianoideae</taxon>
        <taxon>Nicotianeae</taxon>
        <taxon>Nicotiana</taxon>
    </lineage>
</organism>
<dbReference type="KEGG" id="nau:109232751"/>
<dbReference type="Proteomes" id="UP000187609">
    <property type="component" value="Unassembled WGS sequence"/>
</dbReference>
<evidence type="ECO:0008006" key="9">
    <source>
        <dbReference type="Google" id="ProtNLM"/>
    </source>
</evidence>
<proteinExistence type="inferred from homology"/>
<dbReference type="OMA" id="FCALSCY"/>
<keyword evidence="4 6" id="KW-1133">Transmembrane helix</keyword>
<dbReference type="GO" id="GO:0005737">
    <property type="term" value="C:cytoplasm"/>
    <property type="evidence" value="ECO:0007669"/>
    <property type="project" value="UniProtKB-ARBA"/>
</dbReference>
<keyword evidence="3 6" id="KW-0812">Transmembrane</keyword>